<dbReference type="GO" id="GO:0004806">
    <property type="term" value="F:triacylglycerol lipase activity"/>
    <property type="evidence" value="ECO:0007669"/>
    <property type="project" value="TreeGrafter"/>
</dbReference>
<gene>
    <name evidence="3" type="ORF">C8A03DRAFT_46419</name>
</gene>
<dbReference type="PANTHER" id="PTHR44169">
    <property type="entry name" value="NADPH-DEPENDENT 1-ACYLDIHYDROXYACETONE PHOSPHATE REDUCTASE"/>
    <property type="match status" value="1"/>
</dbReference>
<evidence type="ECO:0000256" key="2">
    <source>
        <dbReference type="ARBA" id="ARBA00023002"/>
    </source>
</evidence>
<sequence length="239" mass="25165">MSVPGKLTILITGCSPGGMGAALAAAFHSAGHHVYATARNPFKLVPLANQGLDILVKNAAAVYMMPLADAPLDAARDLFYPNFFTQLVGVYNASKAALAMLTATLRLELAALGARVVDIKTRGMRTNIIGNSNVNDPSRGDHLPGESVYAPAREAVERAMSQEGFRGKGVPAEQWAREVAGLSLGKNPRVVIWKGEGAALVRVANAIPWGGLFEGMVKKMTALDVVEGIMREGSADGRA</sequence>
<protein>
    <submittedName>
        <fullName evidence="3">Short-chain dehydrogenase</fullName>
    </submittedName>
</protein>
<comment type="similarity">
    <text evidence="1">Belongs to the short-chain dehydrogenases/reductases (SDR) family.</text>
</comment>
<dbReference type="EMBL" id="MU860266">
    <property type="protein sequence ID" value="KAK4235449.1"/>
    <property type="molecule type" value="Genomic_DNA"/>
</dbReference>
<dbReference type="GO" id="GO:0000140">
    <property type="term" value="F:acylglycerone-phosphate reductase (NADP+) activity"/>
    <property type="evidence" value="ECO:0007669"/>
    <property type="project" value="TreeGrafter"/>
</dbReference>
<dbReference type="GO" id="GO:0019433">
    <property type="term" value="P:triglyceride catabolic process"/>
    <property type="evidence" value="ECO:0007669"/>
    <property type="project" value="TreeGrafter"/>
</dbReference>
<dbReference type="GO" id="GO:0005811">
    <property type="term" value="C:lipid droplet"/>
    <property type="evidence" value="ECO:0007669"/>
    <property type="project" value="TreeGrafter"/>
</dbReference>
<dbReference type="Gene3D" id="3.40.50.720">
    <property type="entry name" value="NAD(P)-binding Rossmann-like Domain"/>
    <property type="match status" value="2"/>
</dbReference>
<name>A0AAN7C4W4_9PEZI</name>
<comment type="caution">
    <text evidence="3">The sequence shown here is derived from an EMBL/GenBank/DDBJ whole genome shotgun (WGS) entry which is preliminary data.</text>
</comment>
<dbReference type="GO" id="GO:0006654">
    <property type="term" value="P:phosphatidic acid biosynthetic process"/>
    <property type="evidence" value="ECO:0007669"/>
    <property type="project" value="TreeGrafter"/>
</dbReference>
<dbReference type="SUPFAM" id="SSF51735">
    <property type="entry name" value="NAD(P)-binding Rossmann-fold domains"/>
    <property type="match status" value="1"/>
</dbReference>
<reference evidence="3" key="2">
    <citation type="submission" date="2023-05" db="EMBL/GenBank/DDBJ databases">
        <authorList>
            <consortium name="Lawrence Berkeley National Laboratory"/>
            <person name="Steindorff A."/>
            <person name="Hensen N."/>
            <person name="Bonometti L."/>
            <person name="Westerberg I."/>
            <person name="Brannstrom I.O."/>
            <person name="Guillou S."/>
            <person name="Cros-Aarteil S."/>
            <person name="Calhoun S."/>
            <person name="Haridas S."/>
            <person name="Kuo A."/>
            <person name="Mondo S."/>
            <person name="Pangilinan J."/>
            <person name="Riley R."/>
            <person name="Labutti K."/>
            <person name="Andreopoulos B."/>
            <person name="Lipzen A."/>
            <person name="Chen C."/>
            <person name="Yanf M."/>
            <person name="Daum C."/>
            <person name="Ng V."/>
            <person name="Clum A."/>
            <person name="Ohm R."/>
            <person name="Martin F."/>
            <person name="Silar P."/>
            <person name="Natvig D."/>
            <person name="Lalanne C."/>
            <person name="Gautier V."/>
            <person name="Ament-Velasquez S.L."/>
            <person name="Kruys A."/>
            <person name="Hutchinson M.I."/>
            <person name="Powell A.J."/>
            <person name="Barry K."/>
            <person name="Miller A.N."/>
            <person name="Grigoriev I.V."/>
            <person name="Debuchy R."/>
            <person name="Gladieux P."/>
            <person name="Thoren M.H."/>
            <person name="Johannesson H."/>
        </authorList>
    </citation>
    <scope>NUCLEOTIDE SEQUENCE</scope>
    <source>
        <strain evidence="3">CBS 532.94</strain>
    </source>
</reference>
<evidence type="ECO:0000256" key="1">
    <source>
        <dbReference type="ARBA" id="ARBA00006484"/>
    </source>
</evidence>
<accession>A0AAN7C4W4</accession>
<dbReference type="PANTHER" id="PTHR44169:SF6">
    <property type="entry name" value="NADPH-DEPENDENT 1-ACYLDIHYDROXYACETONE PHOSPHATE REDUCTASE"/>
    <property type="match status" value="1"/>
</dbReference>
<dbReference type="GO" id="GO:0005783">
    <property type="term" value="C:endoplasmic reticulum"/>
    <property type="evidence" value="ECO:0007669"/>
    <property type="project" value="TreeGrafter"/>
</dbReference>
<proteinExistence type="inferred from homology"/>
<organism evidence="3 4">
    <name type="scientific">Achaetomium macrosporum</name>
    <dbReference type="NCBI Taxonomy" id="79813"/>
    <lineage>
        <taxon>Eukaryota</taxon>
        <taxon>Fungi</taxon>
        <taxon>Dikarya</taxon>
        <taxon>Ascomycota</taxon>
        <taxon>Pezizomycotina</taxon>
        <taxon>Sordariomycetes</taxon>
        <taxon>Sordariomycetidae</taxon>
        <taxon>Sordariales</taxon>
        <taxon>Chaetomiaceae</taxon>
        <taxon>Achaetomium</taxon>
    </lineage>
</organism>
<evidence type="ECO:0000313" key="4">
    <source>
        <dbReference type="Proteomes" id="UP001303760"/>
    </source>
</evidence>
<dbReference type="InterPro" id="IPR020904">
    <property type="entry name" value="Sc_DH/Rdtase_CS"/>
</dbReference>
<dbReference type="Proteomes" id="UP001303760">
    <property type="component" value="Unassembled WGS sequence"/>
</dbReference>
<keyword evidence="2" id="KW-0560">Oxidoreductase</keyword>
<dbReference type="AlphaFoldDB" id="A0AAN7C4W4"/>
<dbReference type="InterPro" id="IPR036291">
    <property type="entry name" value="NAD(P)-bd_dom_sf"/>
</dbReference>
<reference evidence="3" key="1">
    <citation type="journal article" date="2023" name="Mol. Phylogenet. Evol.">
        <title>Genome-scale phylogeny and comparative genomics of the fungal order Sordariales.</title>
        <authorList>
            <person name="Hensen N."/>
            <person name="Bonometti L."/>
            <person name="Westerberg I."/>
            <person name="Brannstrom I.O."/>
            <person name="Guillou S."/>
            <person name="Cros-Aarteil S."/>
            <person name="Calhoun S."/>
            <person name="Haridas S."/>
            <person name="Kuo A."/>
            <person name="Mondo S."/>
            <person name="Pangilinan J."/>
            <person name="Riley R."/>
            <person name="LaButti K."/>
            <person name="Andreopoulos B."/>
            <person name="Lipzen A."/>
            <person name="Chen C."/>
            <person name="Yan M."/>
            <person name="Daum C."/>
            <person name="Ng V."/>
            <person name="Clum A."/>
            <person name="Steindorff A."/>
            <person name="Ohm R.A."/>
            <person name="Martin F."/>
            <person name="Silar P."/>
            <person name="Natvig D.O."/>
            <person name="Lalanne C."/>
            <person name="Gautier V."/>
            <person name="Ament-Velasquez S.L."/>
            <person name="Kruys A."/>
            <person name="Hutchinson M.I."/>
            <person name="Powell A.J."/>
            <person name="Barry K."/>
            <person name="Miller A.N."/>
            <person name="Grigoriev I.V."/>
            <person name="Debuchy R."/>
            <person name="Gladieux P."/>
            <person name="Hiltunen Thoren M."/>
            <person name="Johannesson H."/>
        </authorList>
    </citation>
    <scope>NUCLEOTIDE SEQUENCE</scope>
    <source>
        <strain evidence="3">CBS 532.94</strain>
    </source>
</reference>
<dbReference type="PROSITE" id="PS00061">
    <property type="entry name" value="ADH_SHORT"/>
    <property type="match status" value="1"/>
</dbReference>
<evidence type="ECO:0000313" key="3">
    <source>
        <dbReference type="EMBL" id="KAK4235449.1"/>
    </source>
</evidence>
<keyword evidence="4" id="KW-1185">Reference proteome</keyword>